<evidence type="ECO:0000313" key="2">
    <source>
        <dbReference type="EMBL" id="TXN30660.1"/>
    </source>
</evidence>
<keyword evidence="1" id="KW-0812">Transmembrane</keyword>
<keyword evidence="3" id="KW-1185">Reference proteome</keyword>
<keyword evidence="1" id="KW-1133">Transmembrane helix</keyword>
<dbReference type="InterPro" id="IPR010721">
    <property type="entry name" value="UstE-like"/>
</dbReference>
<dbReference type="RefSeq" id="WP_147783342.1">
    <property type="nucleotide sequence ID" value="NZ_VRMG01000006.1"/>
</dbReference>
<keyword evidence="1" id="KW-0472">Membrane</keyword>
<protein>
    <submittedName>
        <fullName evidence="2">DUF1295 domain-containing protein</fullName>
    </submittedName>
</protein>
<accession>A0A5C8UT02</accession>
<dbReference type="AlphaFoldDB" id="A0A5C8UT02"/>
<organism evidence="2 3">
    <name type="scientific">Lacisediminihabitans profunda</name>
    <dbReference type="NCBI Taxonomy" id="2594790"/>
    <lineage>
        <taxon>Bacteria</taxon>
        <taxon>Bacillati</taxon>
        <taxon>Actinomycetota</taxon>
        <taxon>Actinomycetes</taxon>
        <taxon>Micrococcales</taxon>
        <taxon>Microbacteriaceae</taxon>
        <taxon>Lacisediminihabitans</taxon>
    </lineage>
</organism>
<gene>
    <name evidence="2" type="ORF">FVP33_09080</name>
</gene>
<dbReference type="GO" id="GO:0016020">
    <property type="term" value="C:membrane"/>
    <property type="evidence" value="ECO:0007669"/>
    <property type="project" value="TreeGrafter"/>
</dbReference>
<dbReference type="Proteomes" id="UP000321379">
    <property type="component" value="Unassembled WGS sequence"/>
</dbReference>
<feature type="transmembrane region" description="Helical" evidence="1">
    <location>
        <begin position="134"/>
        <end position="152"/>
    </location>
</feature>
<proteinExistence type="predicted"/>
<name>A0A5C8UT02_9MICO</name>
<reference evidence="2 3" key="1">
    <citation type="submission" date="2019-08" db="EMBL/GenBank/DDBJ databases">
        <title>Bacterial whole genome sequence for Glaciihabitans sp. CHu50b-6-2.</title>
        <authorList>
            <person name="Jin L."/>
        </authorList>
    </citation>
    <scope>NUCLEOTIDE SEQUENCE [LARGE SCALE GENOMIC DNA]</scope>
    <source>
        <strain evidence="2 3">CHu50b-6-2</strain>
    </source>
</reference>
<evidence type="ECO:0000313" key="3">
    <source>
        <dbReference type="Proteomes" id="UP000321379"/>
    </source>
</evidence>
<evidence type="ECO:0000256" key="1">
    <source>
        <dbReference type="SAM" id="Phobius"/>
    </source>
</evidence>
<dbReference type="PANTHER" id="PTHR32251">
    <property type="entry name" value="3-OXO-5-ALPHA-STEROID 4-DEHYDROGENASE"/>
    <property type="match status" value="1"/>
</dbReference>
<dbReference type="Pfam" id="PF06966">
    <property type="entry name" value="DUF1295"/>
    <property type="match status" value="1"/>
</dbReference>
<dbReference type="Gene3D" id="1.20.120.1630">
    <property type="match status" value="1"/>
</dbReference>
<comment type="caution">
    <text evidence="2">The sequence shown here is derived from an EMBL/GenBank/DDBJ whole genome shotgun (WGS) entry which is preliminary data.</text>
</comment>
<dbReference type="PANTHER" id="PTHR32251:SF23">
    <property type="entry name" value="3-OXO-5-ALPHA-STEROID 4-DEHYDROGENASE (DUF1295)"/>
    <property type="match status" value="1"/>
</dbReference>
<sequence length="273" mass="30668">MTPLLVVAWIVAAACCLTWVASLVTRDTSWVDRIWSIVPVGYLWVFAGFAGLADARLTVMAVLVTLWGARLTFNFARKGGYSGVEDYRWAVLRQRMRPWQFQVFNLFFIVLYQNVLLALITLPALTAFEHRGTPFGILDGLVAAVFLALLAGETVADQQQWRFQAWKKAELAAGRVPDPRFLQSGLFRYSRHPNFFFEQAQWWALFLFGAIAAGSLAQWTVLGALLLTVLFIGSTAFTERITLGRYPEYADYQARTSAVVPWPPRPAPKAARA</sequence>
<feature type="transmembrane region" description="Helical" evidence="1">
    <location>
        <begin position="103"/>
        <end position="128"/>
    </location>
</feature>
<dbReference type="PROSITE" id="PS50244">
    <property type="entry name" value="S5A_REDUCTASE"/>
    <property type="match status" value="1"/>
</dbReference>
<dbReference type="EMBL" id="VRMG01000006">
    <property type="protein sequence ID" value="TXN30660.1"/>
    <property type="molecule type" value="Genomic_DNA"/>
</dbReference>
<feature type="transmembrane region" description="Helical" evidence="1">
    <location>
        <begin position="42"/>
        <end position="69"/>
    </location>
</feature>